<evidence type="ECO:0000313" key="2">
    <source>
        <dbReference type="EMBL" id="GJE06120.1"/>
    </source>
</evidence>
<proteinExistence type="predicted"/>
<dbReference type="InterPro" id="IPR011990">
    <property type="entry name" value="TPR-like_helical_dom_sf"/>
</dbReference>
<evidence type="ECO:0000259" key="1">
    <source>
        <dbReference type="Pfam" id="PF20698"/>
    </source>
</evidence>
<dbReference type="SUPFAM" id="SSF48452">
    <property type="entry name" value="TPR-like"/>
    <property type="match status" value="2"/>
</dbReference>
<sequence length="1062" mass="117890">MALRGFQELLEELPVSASGAIRFRVKANIGHRHLALDDGESASRWLLDAFDEAPTDQRAVANRALAYFVRGKARAAYDYAAEELRRDPTNKTLASYLPQFAVQLPEIEHPLADVPEGIRGCEEVAAGEIAFHRGREDRPVWWGLARRGLELFPSSKHLAFVFALADLDEISRDERVQRTHLPTEDQRRRLQFAVEVLDAHWTARQFSLRSRFENGVEALVGAMIAHHILNDGERAVERATRIADAGFAEHDVLLNAVMVALSYGDMELGRRLIDRLPNDANLAFHAGYIHVQDGRWDLAAERFSVANVPDFERPVVDAICRLAEVRARSADAPVLEDLVTEFAHSPRALVLVSRVATETGNVALAERAYRDALACVDADTHMAGRLMVASLARDLGTPSDIIELLDGHVPAQGYERENAWLAIAHANERPHRPRNLRFFESLPATVRSSHEMARAHASVLLDLDKVPDALALLRRLRAAEEDDTYVTLRLVEAMRRSGQAKAARKLLRSVPLERMKGAPEHAMMLIAQVAAAGNREDAYAAAYDLVRKHPDRADVSLGYVGLGLLRNGGPGFRMKEAGLGAFVALEGPMGARRSFAIDEGPEFFGIPVETPGSPIARLVTGKRQGDTFEIPKMGADPETWTVASVHGKYLQLHHQIIDEFEIRFPGTPGLSRFTMPEGDVSAALAMVRRSAEHNERTARLYVDQHLPLTVVARALGGDPVGFAQYVRTLGADVTTCTGDGKEREAACAMALAARGRGAVLDPYTAWVAAEMDLLPRLRSWFGTLHAPASCIHMIERMIEKQRQGIGHRQMTMSWHEGQFYRDEVDDDFLRSQIAVLEAGRDKIVAACEIHSVLVPDKTSEVADTMLEMAGSSFLDAAFLAQEHGVPLLSDDARYRSWATAATGCEGVWMQVVLMTAAETGVLPMAAYGTAVVGLAVRQHSFVSLKGDALHEICRQDDDRLYRLKAALRYIGGSGAEMTSHLMVVVEFLKAVWDYDGDLPILRRKAATGLVFEAFLRGRREDWLEWLRRLIHYAPRTAAFRRYLRDWLRGHFIQVEQLTGQKA</sequence>
<protein>
    <recommendedName>
        <fullName evidence="1">PIN domain-containing protein</fullName>
    </recommendedName>
</protein>
<comment type="caution">
    <text evidence="2">The sequence shown here is derived from an EMBL/GenBank/DDBJ whole genome shotgun (WGS) entry which is preliminary data.</text>
</comment>
<organism evidence="2 3">
    <name type="scientific">Methylobacterium jeotgali</name>
    <dbReference type="NCBI Taxonomy" id="381630"/>
    <lineage>
        <taxon>Bacteria</taxon>
        <taxon>Pseudomonadati</taxon>
        <taxon>Pseudomonadota</taxon>
        <taxon>Alphaproteobacteria</taxon>
        <taxon>Hyphomicrobiales</taxon>
        <taxon>Methylobacteriaceae</taxon>
        <taxon>Methylobacterium</taxon>
    </lineage>
</organism>
<keyword evidence="3" id="KW-1185">Reference proteome</keyword>
<dbReference type="Pfam" id="PF20698">
    <property type="entry name" value="PIN-TPR-GreABC"/>
    <property type="match status" value="1"/>
</dbReference>
<dbReference type="Proteomes" id="UP001055102">
    <property type="component" value="Unassembled WGS sequence"/>
</dbReference>
<dbReference type="Pfam" id="PF14559">
    <property type="entry name" value="TPR_19"/>
    <property type="match status" value="1"/>
</dbReference>
<feature type="domain" description="PIN" evidence="1">
    <location>
        <begin position="759"/>
        <end position="900"/>
    </location>
</feature>
<reference evidence="2" key="1">
    <citation type="journal article" date="2021" name="Front. Microbiol.">
        <title>Comprehensive Comparative Genomics and Phenotyping of Methylobacterium Species.</title>
        <authorList>
            <person name="Alessa O."/>
            <person name="Ogura Y."/>
            <person name="Fujitani Y."/>
            <person name="Takami H."/>
            <person name="Hayashi T."/>
            <person name="Sahin N."/>
            <person name="Tani A."/>
        </authorList>
    </citation>
    <scope>NUCLEOTIDE SEQUENCE</scope>
    <source>
        <strain evidence="2">LMG 23639</strain>
    </source>
</reference>
<dbReference type="InterPro" id="IPR048987">
    <property type="entry name" value="PIN-TPR-GreABC"/>
</dbReference>
<dbReference type="EMBL" id="BPQR01000022">
    <property type="protein sequence ID" value="GJE06120.1"/>
    <property type="molecule type" value="Genomic_DNA"/>
</dbReference>
<accession>A0ABQ4SSD6</accession>
<dbReference type="Gene3D" id="1.25.40.10">
    <property type="entry name" value="Tetratricopeptide repeat domain"/>
    <property type="match status" value="1"/>
</dbReference>
<reference evidence="2" key="2">
    <citation type="submission" date="2021-08" db="EMBL/GenBank/DDBJ databases">
        <authorList>
            <person name="Tani A."/>
            <person name="Ola A."/>
            <person name="Ogura Y."/>
            <person name="Katsura K."/>
            <person name="Hayashi T."/>
        </authorList>
    </citation>
    <scope>NUCLEOTIDE SEQUENCE</scope>
    <source>
        <strain evidence="2">LMG 23639</strain>
    </source>
</reference>
<evidence type="ECO:0000313" key="3">
    <source>
        <dbReference type="Proteomes" id="UP001055102"/>
    </source>
</evidence>
<name>A0ABQ4SSD6_9HYPH</name>
<gene>
    <name evidence="2" type="ORF">AOPFMNJM_1426</name>
</gene>